<dbReference type="RefSeq" id="WP_052735927.1">
    <property type="nucleotide sequence ID" value="NZ_CP011312.1"/>
</dbReference>
<dbReference type="PROSITE" id="PS00134">
    <property type="entry name" value="TRYPSIN_HIS"/>
    <property type="match status" value="1"/>
</dbReference>
<proteinExistence type="predicted"/>
<reference evidence="1 3" key="1">
    <citation type="journal article" date="2015" name="Genome Announc.">
        <title>Complete Genome Sequence of Corynebacterium kutscheri DSM 20755, a Corynebacterial Type Strain with Remarkably Low G+C Content of Chromosomal DNA.</title>
        <authorList>
            <person name="Ruckert C."/>
            <person name="Albersmeier A."/>
            <person name="Winkler A."/>
            <person name="Tauch A."/>
        </authorList>
    </citation>
    <scope>NUCLEOTIDE SEQUENCE [LARGE SCALE GENOMIC DNA]</scope>
    <source>
        <strain evidence="1 3">DSM 20755</strain>
    </source>
</reference>
<dbReference type="InterPro" id="IPR043504">
    <property type="entry name" value="Peptidase_S1_PA_chymotrypsin"/>
</dbReference>
<dbReference type="GO" id="GO:0006508">
    <property type="term" value="P:proteolysis"/>
    <property type="evidence" value="ECO:0007669"/>
    <property type="project" value="InterPro"/>
</dbReference>
<dbReference type="KEGG" id="cku:UL82_08885"/>
<evidence type="ECO:0000313" key="2">
    <source>
        <dbReference type="EMBL" id="VEH06449.1"/>
    </source>
</evidence>
<dbReference type="SUPFAM" id="SSF50494">
    <property type="entry name" value="Trypsin-like serine proteases"/>
    <property type="match status" value="1"/>
</dbReference>
<reference evidence="2 4" key="2">
    <citation type="submission" date="2018-12" db="EMBL/GenBank/DDBJ databases">
        <authorList>
            <consortium name="Pathogen Informatics"/>
        </authorList>
    </citation>
    <scope>NUCLEOTIDE SEQUENCE [LARGE SCALE GENOMIC DNA]</scope>
    <source>
        <strain evidence="2 4">NCTC949</strain>
    </source>
</reference>
<evidence type="ECO:0000313" key="1">
    <source>
        <dbReference type="EMBL" id="AKE41924.1"/>
    </source>
</evidence>
<sequence length="363" mass="38213">MGSSLRRNTVIALVCTTLYAGVIPPVHALDLPKVADAATQLSAAFGIPLSEEDTAALDQIQYDMEQHVSQVIDEIERNAFNVDAHLQPAPQTQFDPTAQQATPTKEEFRPIVDGPNYHWHYDIGSRVAAQSLDPVLQRVAGSYFNQPDVPPESLRFEAEGISLYGPGTPVYVGDSHLCTIAATGTDEQGRKVAITAGHCGQVGDTVTSADSWRIGASGTVVSRGETLDYSVIELGSNAAITTSYSGISIDGLGGNQAEGTEITCKQGIATGTTCGLTWLANQRTTVTQICAGPGDSGAPVLRDGKVVGVVSGGLFPHTDFACRTPWQGALHAPTVHTNMDAILADINTGNGVGKNFRLTPITQ</sequence>
<dbReference type="Proteomes" id="UP000271380">
    <property type="component" value="Chromosome"/>
</dbReference>
<evidence type="ECO:0000313" key="4">
    <source>
        <dbReference type="Proteomes" id="UP000271380"/>
    </source>
</evidence>
<dbReference type="AlphaFoldDB" id="A0A0F6TEN7"/>
<accession>A0A0F6TEN7</accession>
<dbReference type="HOGENOM" id="CLU_035026_0_0_11"/>
<dbReference type="Proteomes" id="UP000033457">
    <property type="component" value="Chromosome"/>
</dbReference>
<protein>
    <submittedName>
        <fullName evidence="2">Secreted protein</fullName>
    </submittedName>
</protein>
<dbReference type="InterPro" id="IPR018114">
    <property type="entry name" value="TRYPSIN_HIS"/>
</dbReference>
<dbReference type="EMBL" id="CP011312">
    <property type="protein sequence ID" value="AKE41924.1"/>
    <property type="molecule type" value="Genomic_DNA"/>
</dbReference>
<dbReference type="InterPro" id="IPR009003">
    <property type="entry name" value="Peptidase_S1_PA"/>
</dbReference>
<gene>
    <name evidence="2" type="ORF">NCTC949_01127</name>
    <name evidence="1" type="ORF">UL82_08885</name>
</gene>
<dbReference type="GO" id="GO:0004252">
    <property type="term" value="F:serine-type endopeptidase activity"/>
    <property type="evidence" value="ECO:0007669"/>
    <property type="project" value="InterPro"/>
</dbReference>
<keyword evidence="3" id="KW-1185">Reference proteome</keyword>
<dbReference type="EMBL" id="LR134377">
    <property type="protein sequence ID" value="VEH06449.1"/>
    <property type="molecule type" value="Genomic_DNA"/>
</dbReference>
<organism evidence="1 3">
    <name type="scientific">Corynebacterium kutscheri</name>
    <dbReference type="NCBI Taxonomy" id="35755"/>
    <lineage>
        <taxon>Bacteria</taxon>
        <taxon>Bacillati</taxon>
        <taxon>Actinomycetota</taxon>
        <taxon>Actinomycetes</taxon>
        <taxon>Mycobacteriales</taxon>
        <taxon>Corynebacteriaceae</taxon>
        <taxon>Corynebacterium</taxon>
    </lineage>
</organism>
<evidence type="ECO:0000313" key="3">
    <source>
        <dbReference type="Proteomes" id="UP000033457"/>
    </source>
</evidence>
<dbReference type="OrthoDB" id="4536940at2"/>
<dbReference type="CDD" id="cd21112">
    <property type="entry name" value="alphaLP-like"/>
    <property type="match status" value="1"/>
</dbReference>
<dbReference type="STRING" id="35755.UL82_08885"/>
<dbReference type="Gene3D" id="2.40.10.10">
    <property type="entry name" value="Trypsin-like serine proteases"/>
    <property type="match status" value="2"/>
</dbReference>
<name>A0A0F6TEN7_9CORY</name>